<evidence type="ECO:0000313" key="1">
    <source>
        <dbReference type="EMBL" id="QRD06153.1"/>
    </source>
</evidence>
<evidence type="ECO:0000313" key="2">
    <source>
        <dbReference type="Proteomes" id="UP000663193"/>
    </source>
</evidence>
<dbReference type="VEuPathDB" id="FungiDB:JI435_445360"/>
<protein>
    <recommendedName>
        <fullName evidence="3">BTB domain-containing protein</fullName>
    </recommendedName>
</protein>
<dbReference type="EMBL" id="CP069042">
    <property type="protein sequence ID" value="QRD06153.1"/>
    <property type="molecule type" value="Genomic_DNA"/>
</dbReference>
<evidence type="ECO:0008006" key="3">
    <source>
        <dbReference type="Google" id="ProtNLM"/>
    </source>
</evidence>
<reference evidence="2" key="1">
    <citation type="journal article" date="2021" name="BMC Genomics">
        <title>Chromosome-level genome assembly and manually-curated proteome of model necrotroph Parastagonospora nodorum Sn15 reveals a genome-wide trove of candidate effector homologs, and redundancy of virulence-related functions within an accessory chromosome.</title>
        <authorList>
            <person name="Bertazzoni S."/>
            <person name="Jones D.A.B."/>
            <person name="Phan H.T."/>
            <person name="Tan K.-C."/>
            <person name="Hane J.K."/>
        </authorList>
    </citation>
    <scope>NUCLEOTIDE SEQUENCE [LARGE SCALE GENOMIC DNA]</scope>
    <source>
        <strain evidence="2">SN15 / ATCC MYA-4574 / FGSC 10173)</strain>
    </source>
</reference>
<gene>
    <name evidence="1" type="ORF">JI435_445360</name>
</gene>
<name>A0A7U2IAB0_PHANO</name>
<keyword evidence="2" id="KW-1185">Reference proteome</keyword>
<sequence>MDTTNHKSIGHAATQPAHVQIRLVLDTIKALGDDIRKWSVTARSLRHGGNVDVEDGQGNLIGTAPKLALLVVSTIFRQHFEDKTDSTKVKISISNIDNAAVAVILKWVNTMIGNPTAKHGIHVPGSNIDLIKVRYAAIKLGMGPYVRHFGRAYQSDLRYRTPTQDECFVLERLATTLNDEFLVHASERLGYLRRTRQMVPDTIAALAAFLESSPYMRASVQLADNRASLRGRRF</sequence>
<proteinExistence type="predicted"/>
<accession>A0A7U2IAB0</accession>
<organism evidence="1 2">
    <name type="scientific">Phaeosphaeria nodorum (strain SN15 / ATCC MYA-4574 / FGSC 10173)</name>
    <name type="common">Glume blotch fungus</name>
    <name type="synonym">Parastagonospora nodorum</name>
    <dbReference type="NCBI Taxonomy" id="321614"/>
    <lineage>
        <taxon>Eukaryota</taxon>
        <taxon>Fungi</taxon>
        <taxon>Dikarya</taxon>
        <taxon>Ascomycota</taxon>
        <taxon>Pezizomycotina</taxon>
        <taxon>Dothideomycetes</taxon>
        <taxon>Pleosporomycetidae</taxon>
        <taxon>Pleosporales</taxon>
        <taxon>Pleosporineae</taxon>
        <taxon>Phaeosphaeriaceae</taxon>
        <taxon>Parastagonospora</taxon>
    </lineage>
</organism>
<dbReference type="AlphaFoldDB" id="A0A7U2IAB0"/>
<dbReference type="Proteomes" id="UP000663193">
    <property type="component" value="Chromosome 20"/>
</dbReference>
<dbReference type="OrthoDB" id="3740062at2759"/>